<evidence type="ECO:0000256" key="5">
    <source>
        <dbReference type="ARBA" id="ARBA00022801"/>
    </source>
</evidence>
<organism evidence="17 18">
    <name type="scientific">Dendrobium thyrsiflorum</name>
    <name type="common">Pinecone-like raceme dendrobium</name>
    <name type="synonym">Orchid</name>
    <dbReference type="NCBI Taxonomy" id="117978"/>
    <lineage>
        <taxon>Eukaryota</taxon>
        <taxon>Viridiplantae</taxon>
        <taxon>Streptophyta</taxon>
        <taxon>Embryophyta</taxon>
        <taxon>Tracheophyta</taxon>
        <taxon>Spermatophyta</taxon>
        <taxon>Magnoliopsida</taxon>
        <taxon>Liliopsida</taxon>
        <taxon>Asparagales</taxon>
        <taxon>Orchidaceae</taxon>
        <taxon>Epidendroideae</taxon>
        <taxon>Malaxideae</taxon>
        <taxon>Dendrobiinae</taxon>
        <taxon>Dendrobium</taxon>
    </lineage>
</organism>
<evidence type="ECO:0000256" key="7">
    <source>
        <dbReference type="ARBA" id="ARBA00022840"/>
    </source>
</evidence>
<feature type="compositionally biased region" description="Basic and acidic residues" evidence="14">
    <location>
        <begin position="719"/>
        <end position="730"/>
    </location>
</feature>
<dbReference type="SMART" id="SM00490">
    <property type="entry name" value="HELICc"/>
    <property type="match status" value="1"/>
</dbReference>
<evidence type="ECO:0000256" key="9">
    <source>
        <dbReference type="ARBA" id="ARBA00023235"/>
    </source>
</evidence>
<comment type="similarity">
    <text evidence="2 13">Belongs to the helicase family. RecQ subfamily.</text>
</comment>
<evidence type="ECO:0000259" key="15">
    <source>
        <dbReference type="PROSITE" id="PS51192"/>
    </source>
</evidence>
<dbReference type="InterPro" id="IPR032284">
    <property type="entry name" value="RecQ_Zn-bd"/>
</dbReference>
<keyword evidence="7 13" id="KW-0067">ATP-binding</keyword>
<evidence type="ECO:0000256" key="13">
    <source>
        <dbReference type="RuleBase" id="RU364117"/>
    </source>
</evidence>
<dbReference type="PROSITE" id="PS51192">
    <property type="entry name" value="HELICASE_ATP_BIND_1"/>
    <property type="match status" value="1"/>
</dbReference>
<keyword evidence="9" id="KW-0413">Isomerase</keyword>
<gene>
    <name evidence="17" type="ORF">M5K25_020585</name>
</gene>
<dbReference type="Proteomes" id="UP001552299">
    <property type="component" value="Unassembled WGS sequence"/>
</dbReference>
<keyword evidence="8" id="KW-0238">DNA-binding</keyword>
<dbReference type="NCBIfam" id="TIGR00614">
    <property type="entry name" value="recQ_fam"/>
    <property type="match status" value="1"/>
</dbReference>
<feature type="domain" description="Helicase ATP-binding" evidence="15">
    <location>
        <begin position="45"/>
        <end position="219"/>
    </location>
</feature>
<dbReference type="PANTHER" id="PTHR13710:SF155">
    <property type="entry name" value="ATP-DEPENDENT DNA HELICASE Q-LIKE 3"/>
    <property type="match status" value="1"/>
</dbReference>
<evidence type="ECO:0000313" key="17">
    <source>
        <dbReference type="EMBL" id="KAL0909695.1"/>
    </source>
</evidence>
<dbReference type="GO" id="GO:0005524">
    <property type="term" value="F:ATP binding"/>
    <property type="evidence" value="ECO:0007669"/>
    <property type="project" value="UniProtKB-KW"/>
</dbReference>
<dbReference type="GO" id="GO:0003677">
    <property type="term" value="F:DNA binding"/>
    <property type="evidence" value="ECO:0007669"/>
    <property type="project" value="UniProtKB-KW"/>
</dbReference>
<evidence type="ECO:0000256" key="12">
    <source>
        <dbReference type="ARBA" id="ARBA00049360"/>
    </source>
</evidence>
<keyword evidence="6 13" id="KW-0347">Helicase</keyword>
<dbReference type="AlphaFoldDB" id="A0ABD0UB23"/>
<dbReference type="InterPro" id="IPR001650">
    <property type="entry name" value="Helicase_C-like"/>
</dbReference>
<evidence type="ECO:0000256" key="10">
    <source>
        <dbReference type="ARBA" id="ARBA00023242"/>
    </source>
</evidence>
<dbReference type="GO" id="GO:0016787">
    <property type="term" value="F:hydrolase activity"/>
    <property type="evidence" value="ECO:0007669"/>
    <property type="project" value="UniProtKB-KW"/>
</dbReference>
<evidence type="ECO:0000256" key="2">
    <source>
        <dbReference type="ARBA" id="ARBA00005446"/>
    </source>
</evidence>
<dbReference type="EC" id="5.6.2.4" evidence="13"/>
<sequence length="741" mass="83113">MKRPLIAPNNLSRPVNDHLGKESLVKVLKQHFGYSGFRGKQLEAIEASLSGRDCFCLMPTGGGKSMCYQIPALATSGIVLVISPLIALMENQVMALKARGVRADFLSSTQLACTKEKIHEDLNSENPSVKLLYVTPELVATSGFTVKLINLYNRGLLSLIAVDEAHCISTWGHDFRPSYRKLSYLRVHIPGVPIIALTATAVSRVQEDVIKSLQLRNPLILRTSFNRPNIYYEVRFKDLLGDVYTDLSNLLKSSGQVVCSIVYCLERSTCDDLSLHLSKNGISSAAYHAGLNSKMRSTVLDDWLSSRILVVVATVAFGMGIDRKDVRVVCHFNIPKSMEAFYQESGRAGRDQQPSRSVLYYGLDDHKRMEFILSNGIKKKSPYLSSSDELLKKPLTDFKQMVDYCEGSGCRRRKILQNFGEQVSASLCQKSCDACKYPSLLSTNLADRKRNGNIFKKRGLTPVFLQRSFVAASDPSSEYWNREEEEDSNEDISESEDEALVIECSAKSKISSKATLDEKFEALQRAEESYYQNKGRKKQVKFGLSGRNIISEALREACKERLSNALNQAKERLRNHWLDIDSSSSSLELDCFKKYEKVGKTFYNSQVAATVRWLSSVSYEQISERLSRNSSPHDAENKPKVIEIAATSSSPTPANQLLGQSVKEDQFRAKVLEKNVYEPAAAVDLSHGKVDLPPIPSFSEFVYQKANNQNRPSSMDSESAQKRIAEAERKQRVHVHKKMKQ</sequence>
<dbReference type="InterPro" id="IPR027417">
    <property type="entry name" value="P-loop_NTPase"/>
</dbReference>
<evidence type="ECO:0000256" key="3">
    <source>
        <dbReference type="ARBA" id="ARBA00022723"/>
    </source>
</evidence>
<feature type="domain" description="Helicase C-terminal" evidence="16">
    <location>
        <begin position="250"/>
        <end position="395"/>
    </location>
</feature>
<dbReference type="CDD" id="cd18794">
    <property type="entry name" value="SF2_C_RecQ"/>
    <property type="match status" value="1"/>
</dbReference>
<name>A0ABD0UB23_DENTH</name>
<dbReference type="Pfam" id="PF00270">
    <property type="entry name" value="DEAD"/>
    <property type="match status" value="1"/>
</dbReference>
<evidence type="ECO:0000313" key="18">
    <source>
        <dbReference type="Proteomes" id="UP001552299"/>
    </source>
</evidence>
<dbReference type="EMBL" id="JANQDX010000016">
    <property type="protein sequence ID" value="KAL0909695.1"/>
    <property type="molecule type" value="Genomic_DNA"/>
</dbReference>
<keyword evidence="3" id="KW-0479">Metal-binding</keyword>
<feature type="compositionally biased region" description="Basic residues" evidence="14">
    <location>
        <begin position="731"/>
        <end position="741"/>
    </location>
</feature>
<dbReference type="CDD" id="cd17920">
    <property type="entry name" value="DEXHc_RecQ"/>
    <property type="match status" value="1"/>
</dbReference>
<keyword evidence="10 13" id="KW-0539">Nucleus</keyword>
<feature type="compositionally biased region" description="Polar residues" evidence="14">
    <location>
        <begin position="706"/>
        <end position="718"/>
    </location>
</feature>
<dbReference type="SUPFAM" id="SSF52540">
    <property type="entry name" value="P-loop containing nucleoside triphosphate hydrolases"/>
    <property type="match status" value="1"/>
</dbReference>
<evidence type="ECO:0000256" key="6">
    <source>
        <dbReference type="ARBA" id="ARBA00022806"/>
    </source>
</evidence>
<dbReference type="GO" id="GO:0043138">
    <property type="term" value="F:3'-5' DNA helicase activity"/>
    <property type="evidence" value="ECO:0007669"/>
    <property type="project" value="UniProtKB-EC"/>
</dbReference>
<dbReference type="GO" id="GO:0046872">
    <property type="term" value="F:metal ion binding"/>
    <property type="evidence" value="ECO:0007669"/>
    <property type="project" value="UniProtKB-KW"/>
</dbReference>
<dbReference type="InterPro" id="IPR004589">
    <property type="entry name" value="DNA_helicase_ATP-dep_RecQ"/>
</dbReference>
<dbReference type="Pfam" id="PF00271">
    <property type="entry name" value="Helicase_C"/>
    <property type="match status" value="1"/>
</dbReference>
<comment type="catalytic activity">
    <reaction evidence="12 13">
        <text>ATP + H2O = ADP + phosphate + H(+)</text>
        <dbReference type="Rhea" id="RHEA:13065"/>
        <dbReference type="ChEBI" id="CHEBI:15377"/>
        <dbReference type="ChEBI" id="CHEBI:15378"/>
        <dbReference type="ChEBI" id="CHEBI:30616"/>
        <dbReference type="ChEBI" id="CHEBI:43474"/>
        <dbReference type="ChEBI" id="CHEBI:456216"/>
    </reaction>
</comment>
<keyword evidence="18" id="KW-1185">Reference proteome</keyword>
<feature type="region of interest" description="Disordered" evidence="14">
    <location>
        <begin position="706"/>
        <end position="741"/>
    </location>
</feature>
<evidence type="ECO:0000256" key="11">
    <source>
        <dbReference type="ARBA" id="ARBA00034617"/>
    </source>
</evidence>
<evidence type="ECO:0000256" key="14">
    <source>
        <dbReference type="SAM" id="MobiDB-lite"/>
    </source>
</evidence>
<comment type="caution">
    <text evidence="17">The sequence shown here is derived from an EMBL/GenBank/DDBJ whole genome shotgun (WGS) entry which is preliminary data.</text>
</comment>
<dbReference type="SMART" id="SM00487">
    <property type="entry name" value="DEXDc"/>
    <property type="match status" value="1"/>
</dbReference>
<accession>A0ABD0UB23</accession>
<keyword evidence="4 13" id="KW-0547">Nucleotide-binding</keyword>
<dbReference type="InterPro" id="IPR011545">
    <property type="entry name" value="DEAD/DEAH_box_helicase_dom"/>
</dbReference>
<evidence type="ECO:0000256" key="8">
    <source>
        <dbReference type="ARBA" id="ARBA00023125"/>
    </source>
</evidence>
<proteinExistence type="inferred from homology"/>
<comment type="catalytic activity">
    <reaction evidence="11 13">
        <text>Couples ATP hydrolysis with the unwinding of duplex DNA by translocating in the 3'-5' direction.</text>
        <dbReference type="EC" id="5.6.2.4"/>
    </reaction>
</comment>
<evidence type="ECO:0000256" key="1">
    <source>
        <dbReference type="ARBA" id="ARBA00004123"/>
    </source>
</evidence>
<evidence type="ECO:0000256" key="4">
    <source>
        <dbReference type="ARBA" id="ARBA00022741"/>
    </source>
</evidence>
<protein>
    <recommendedName>
        <fullName evidence="13">ATP-dependent DNA helicase</fullName>
        <ecNumber evidence="13">5.6.2.4</ecNumber>
    </recommendedName>
</protein>
<dbReference type="PROSITE" id="PS51194">
    <property type="entry name" value="HELICASE_CTER"/>
    <property type="match status" value="1"/>
</dbReference>
<dbReference type="GO" id="GO:0005634">
    <property type="term" value="C:nucleus"/>
    <property type="evidence" value="ECO:0007669"/>
    <property type="project" value="UniProtKB-SubCell"/>
</dbReference>
<dbReference type="Gene3D" id="3.40.50.300">
    <property type="entry name" value="P-loop containing nucleotide triphosphate hydrolases"/>
    <property type="match status" value="2"/>
</dbReference>
<keyword evidence="5 13" id="KW-0378">Hydrolase</keyword>
<dbReference type="InterPro" id="IPR014001">
    <property type="entry name" value="Helicase_ATP-bd"/>
</dbReference>
<dbReference type="FunFam" id="3.40.50.300:FF:000444">
    <property type="entry name" value="ATP-dependent DNA helicase"/>
    <property type="match status" value="1"/>
</dbReference>
<dbReference type="PANTHER" id="PTHR13710">
    <property type="entry name" value="DNA HELICASE RECQ FAMILY MEMBER"/>
    <property type="match status" value="1"/>
</dbReference>
<dbReference type="FunFam" id="3.40.50.300:FF:002061">
    <property type="entry name" value="RecQ family DNA helicase"/>
    <property type="match status" value="1"/>
</dbReference>
<reference evidence="17 18" key="1">
    <citation type="journal article" date="2024" name="Plant Biotechnol. J.">
        <title>Dendrobium thyrsiflorum genome and its molecular insights into genes involved in important horticultural traits.</title>
        <authorList>
            <person name="Chen B."/>
            <person name="Wang J.Y."/>
            <person name="Zheng P.J."/>
            <person name="Li K.L."/>
            <person name="Liang Y.M."/>
            <person name="Chen X.F."/>
            <person name="Zhang C."/>
            <person name="Zhao X."/>
            <person name="He X."/>
            <person name="Zhang G.Q."/>
            <person name="Liu Z.J."/>
            <person name="Xu Q."/>
        </authorList>
    </citation>
    <scope>NUCLEOTIDE SEQUENCE [LARGE SCALE GENOMIC DNA]</scope>
    <source>
        <strain evidence="17">GZMU011</strain>
    </source>
</reference>
<comment type="subcellular location">
    <subcellularLocation>
        <location evidence="1 13">Nucleus</location>
    </subcellularLocation>
</comment>
<dbReference type="Pfam" id="PF16124">
    <property type="entry name" value="RecQ_Zn_bind"/>
    <property type="match status" value="1"/>
</dbReference>
<evidence type="ECO:0000259" key="16">
    <source>
        <dbReference type="PROSITE" id="PS51194"/>
    </source>
</evidence>